<dbReference type="GeneID" id="65094575"/>
<dbReference type="Proteomes" id="UP000184255">
    <property type="component" value="Unassembled WGS sequence"/>
</dbReference>
<dbReference type="GO" id="GO:0005524">
    <property type="term" value="F:ATP binding"/>
    <property type="evidence" value="ECO:0007669"/>
    <property type="project" value="InterPro"/>
</dbReference>
<organism evidence="5 6">
    <name type="scientific">Fusarium mangiferae</name>
    <name type="common">Mango malformation disease fungus</name>
    <dbReference type="NCBI Taxonomy" id="192010"/>
    <lineage>
        <taxon>Eukaryota</taxon>
        <taxon>Fungi</taxon>
        <taxon>Dikarya</taxon>
        <taxon>Ascomycota</taxon>
        <taxon>Pezizomycotina</taxon>
        <taxon>Sordariomycetes</taxon>
        <taxon>Hypocreomycetidae</taxon>
        <taxon>Hypocreales</taxon>
        <taxon>Nectriaceae</taxon>
        <taxon>Fusarium</taxon>
        <taxon>Fusarium fujikuroi species complex</taxon>
    </lineage>
</organism>
<dbReference type="PROSITE" id="PS50011">
    <property type="entry name" value="PROTEIN_KINASE_DOM"/>
    <property type="match status" value="1"/>
</dbReference>
<dbReference type="Gene3D" id="1.10.510.10">
    <property type="entry name" value="Transferase(Phosphotransferase) domain 1"/>
    <property type="match status" value="1"/>
</dbReference>
<evidence type="ECO:0000256" key="1">
    <source>
        <dbReference type="ARBA" id="ARBA00004623"/>
    </source>
</evidence>
<dbReference type="GO" id="GO:0034045">
    <property type="term" value="C:phagophore assembly site membrane"/>
    <property type="evidence" value="ECO:0007669"/>
    <property type="project" value="UniProtKB-SubCell"/>
</dbReference>
<gene>
    <name evidence="5" type="ORF">FMAN_15334</name>
</gene>
<dbReference type="GO" id="GO:0010506">
    <property type="term" value="P:regulation of autophagy"/>
    <property type="evidence" value="ECO:0007669"/>
    <property type="project" value="InterPro"/>
</dbReference>
<reference evidence="6" key="1">
    <citation type="journal article" date="2016" name="Genome Biol. Evol.">
        <title>Comparative 'omics' of the Fusarium fujikuroi species complex highlights differences in genetic potential and metabolite synthesis.</title>
        <authorList>
            <person name="Niehaus E.-M."/>
            <person name="Muensterkoetter M."/>
            <person name="Proctor R.H."/>
            <person name="Brown D.W."/>
            <person name="Sharon A."/>
            <person name="Idan Y."/>
            <person name="Oren-Young L."/>
            <person name="Sieber C.M."/>
            <person name="Novak O."/>
            <person name="Pencik A."/>
            <person name="Tarkowska D."/>
            <person name="Hromadova K."/>
            <person name="Freeman S."/>
            <person name="Maymon M."/>
            <person name="Elazar M."/>
            <person name="Youssef S.A."/>
            <person name="El-Shabrawy E.S.M."/>
            <person name="Shalaby A.B.A."/>
            <person name="Houterman P."/>
            <person name="Brock N.L."/>
            <person name="Burkhardt I."/>
            <person name="Tsavkelova E.A."/>
            <person name="Dickschat J.S."/>
            <person name="Galuszka P."/>
            <person name="Gueldener U."/>
            <person name="Tudzynski B."/>
        </authorList>
    </citation>
    <scope>NUCLEOTIDE SEQUENCE [LARGE SCALE GENOMIC DNA]</scope>
    <source>
        <strain evidence="6">MRC7560</strain>
    </source>
</reference>
<comment type="subcellular location">
    <subcellularLocation>
        <location evidence="1">Preautophagosomal structure membrane</location>
        <topology evidence="1">Peripheral membrane protein</topology>
    </subcellularLocation>
</comment>
<sequence>MDSTSEPPSTDLSASKSNQSKIADGILLPDDRVRMQNEQGDSNKEASAPDSDNNHAELQDINLKRSHSGAFASDDMSSNSHPSDLPSRRPLKPERPSPPVSDGSAPAGSQEFKAKSQIVAHSEAFSEKDGDWLFDHTKIILRIGNNYFAASSQQRESQLKNLDHSSLDLTLIPRHHYCPKFKKGISKAPETLSLDDVYLKQPSLISWDAKDPNPTSIADLVLQETEICETLKKHPHPNIVRYFGCLGEDDDIVGLVLGKYTSKLSDKLADSTPEQRVKLYEGVERGVRHLHQIGLIHNDLNPANIMLDGNIPVIIDFDSCRLQGEKMGDKRGTFGWELEEAELAAPENDFYGLEKLKKYIVSGGKVTFD</sequence>
<feature type="compositionally biased region" description="Polar residues" evidence="3">
    <location>
        <begin position="1"/>
        <end position="21"/>
    </location>
</feature>
<dbReference type="EMBL" id="FCQH01000019">
    <property type="protein sequence ID" value="CVL07220.1"/>
    <property type="molecule type" value="Genomic_DNA"/>
</dbReference>
<dbReference type="PANTHER" id="PTHR24348">
    <property type="entry name" value="SERINE/THREONINE-PROTEIN KINASE UNC-51-RELATED"/>
    <property type="match status" value="1"/>
</dbReference>
<dbReference type="InterPro" id="IPR011009">
    <property type="entry name" value="Kinase-like_dom_sf"/>
</dbReference>
<feature type="domain" description="Protein kinase" evidence="4">
    <location>
        <begin position="137"/>
        <end position="369"/>
    </location>
</feature>
<evidence type="ECO:0000256" key="2">
    <source>
        <dbReference type="ARBA" id="ARBA00030237"/>
    </source>
</evidence>
<dbReference type="GO" id="GO:0004674">
    <property type="term" value="F:protein serine/threonine kinase activity"/>
    <property type="evidence" value="ECO:0007669"/>
    <property type="project" value="InterPro"/>
</dbReference>
<feature type="region of interest" description="Disordered" evidence="3">
    <location>
        <begin position="1"/>
        <end position="115"/>
    </location>
</feature>
<evidence type="ECO:0000256" key="3">
    <source>
        <dbReference type="SAM" id="MobiDB-lite"/>
    </source>
</evidence>
<evidence type="ECO:0000259" key="4">
    <source>
        <dbReference type="PROSITE" id="PS50011"/>
    </source>
</evidence>
<dbReference type="SUPFAM" id="SSF56112">
    <property type="entry name" value="Protein kinase-like (PK-like)"/>
    <property type="match status" value="1"/>
</dbReference>
<proteinExistence type="predicted"/>
<dbReference type="InterPro" id="IPR000719">
    <property type="entry name" value="Prot_kinase_dom"/>
</dbReference>
<dbReference type="Pfam" id="PF00069">
    <property type="entry name" value="Pkinase"/>
    <property type="match status" value="1"/>
</dbReference>
<comment type="caution">
    <text evidence="5">The sequence shown here is derived from an EMBL/GenBank/DDBJ whole genome shotgun (WGS) entry which is preliminary data.</text>
</comment>
<keyword evidence="6" id="KW-1185">Reference proteome</keyword>
<accession>A0A1L7U925</accession>
<evidence type="ECO:0000313" key="5">
    <source>
        <dbReference type="EMBL" id="CVL07220.1"/>
    </source>
</evidence>
<evidence type="ECO:0000313" key="6">
    <source>
        <dbReference type="Proteomes" id="UP000184255"/>
    </source>
</evidence>
<name>A0A1L7U925_FUSMA</name>
<dbReference type="AlphaFoldDB" id="A0A1L7U925"/>
<dbReference type="RefSeq" id="XP_041690359.1">
    <property type="nucleotide sequence ID" value="XM_041824927.1"/>
</dbReference>
<dbReference type="VEuPathDB" id="FungiDB:FMAN_15334"/>
<dbReference type="InterPro" id="IPR045269">
    <property type="entry name" value="Atg1-like"/>
</dbReference>
<protein>
    <recommendedName>
        <fullName evidence="2">Autophagy-related protein 1</fullName>
    </recommendedName>
</protein>